<keyword evidence="3" id="KW-0067">ATP-binding</keyword>
<evidence type="ECO:0000313" key="3">
    <source>
        <dbReference type="EMBL" id="MBA2796703.1"/>
    </source>
</evidence>
<dbReference type="Proteomes" id="UP000524462">
    <property type="component" value="Unassembled WGS sequence"/>
</dbReference>
<dbReference type="SUPFAM" id="SSF52540">
    <property type="entry name" value="P-loop containing nucleoside triphosphate hydrolases"/>
    <property type="match status" value="1"/>
</dbReference>
<dbReference type="InterPro" id="IPR027417">
    <property type="entry name" value="P-loop_NTPase"/>
</dbReference>
<dbReference type="PANTHER" id="PTHR30121:SF6">
    <property type="entry name" value="SLR6007 PROTEIN"/>
    <property type="match status" value="1"/>
</dbReference>
<dbReference type="InterPro" id="IPR002789">
    <property type="entry name" value="HerA_central"/>
</dbReference>
<gene>
    <name evidence="3" type="ORF">H1B29_09470</name>
</gene>
<dbReference type="Pfam" id="PF01935">
    <property type="entry name" value="DUF87"/>
    <property type="match status" value="1"/>
</dbReference>
<keyword evidence="3" id="KW-0547">Nucleotide-binding</keyword>
<feature type="region of interest" description="Disordered" evidence="1">
    <location>
        <begin position="1"/>
        <end position="21"/>
    </location>
</feature>
<dbReference type="EMBL" id="JACEGE010000028">
    <property type="protein sequence ID" value="MBA2796703.1"/>
    <property type="molecule type" value="Genomic_DNA"/>
</dbReference>
<accession>A0A7V9WTP4</accession>
<name>A0A7V9WTP4_STRPO</name>
<reference evidence="3 4" key="1">
    <citation type="submission" date="2020-07" db="EMBL/GenBank/DDBJ databases">
        <title>Molecular and genomic characterization of Streptococcus porcinus isolated from diseased swine in Brazil.</title>
        <authorList>
            <person name="Moreno L.Z."/>
            <person name="Matajira C.E.C."/>
            <person name="Poor A.P."/>
            <person name="Dutra M.C."/>
            <person name="Moreno A.M."/>
        </authorList>
    </citation>
    <scope>NUCLEOTIDE SEQUENCE [LARGE SCALE GENOMIC DNA]</scope>
    <source>
        <strain evidence="3 4">SP0816-2</strain>
    </source>
</reference>
<sequence length="790" mass="89601">MILHERKEQTHLKLSKAEKQRKKRLNKLMKPSTQNSIFFTGLHENGLMHIAKNEWSRTYLLGDIAYNSSNTEDKVDTIDTYAEAINSLDSGNNFQLLVLNKRIETSSLEGVLYHPKGDGFDVYREEYNDMIGNRFSADSRNFKVEKYVTLSTLSYEEDQADVQLHEVGGGIADQFNELGITFTEMSGLERLKLMNWLLKHQDIFPYSYKDIALSGLRSKDFIAPGRIHFLEDKMKIDDFQAKVLYARHYPSFLTDKLIKNLTDIGIELAITVQANPYEPGEFTQKLQQAQSMVKVEMIKNQRDGAQQGVLDPELAVSGLARETNETTKRWKEETLENDQKAFSGIIAVYIMAEDANLLKINEEKVKTAGRRLGVIFDDCYYYQEEALNTILPIGHTFLDVKKDFLRPMTSANIATQIPFTNMDLQTDSPRALYYGQNQLSHNVITVDRKELNAPNGIVIGSTGSGKGTTVKTTEVIPTILEYPEDKIIIADPEGEYIKIAEAFGGQVIDISTKSKTHINLLDLPDTDEALIDDEGVVIDVIADKSNLLMGLFESVLKELSDNHVTIIDRVTTETYRKYKNPTLIQWQEVLEAQEEPSAKELATKAEIYTRGSLNLFAYETNVDLSNHLIVFNLKGLSKKLKPFALLVLQDYIWQQVVASQGVQTIRLFWDELHLTFRSRTDAVFFTELWARIRKYGSIPTGITQNIGTIVRYEEGKNLISNSEFMILLKHDIQDLEKLRQVLDVPDALVKYLTKPKSKGSGLIVAGSTIVPFENPIPKDTKIFDLSQTDA</sequence>
<dbReference type="GO" id="GO:0005524">
    <property type="term" value="F:ATP binding"/>
    <property type="evidence" value="ECO:0007669"/>
    <property type="project" value="UniProtKB-KW"/>
</dbReference>
<dbReference type="PANTHER" id="PTHR30121">
    <property type="entry name" value="UNCHARACTERIZED PROTEIN YJGR-RELATED"/>
    <property type="match status" value="1"/>
</dbReference>
<feature type="compositionally biased region" description="Basic and acidic residues" evidence="1">
    <location>
        <begin position="1"/>
        <end position="18"/>
    </location>
</feature>
<dbReference type="NCBIfam" id="NF045971">
    <property type="entry name" value="conju_CD1110"/>
    <property type="match status" value="1"/>
</dbReference>
<proteinExistence type="predicted"/>
<dbReference type="RefSeq" id="WP_181460596.1">
    <property type="nucleotide sequence ID" value="NZ_JACEGE010000028.1"/>
</dbReference>
<dbReference type="Gene3D" id="1.10.8.730">
    <property type="match status" value="1"/>
</dbReference>
<dbReference type="InterPro" id="IPR051162">
    <property type="entry name" value="T4SS_component"/>
</dbReference>
<dbReference type="Gene3D" id="3.40.50.300">
    <property type="entry name" value="P-loop containing nucleotide triphosphate hydrolases"/>
    <property type="match status" value="1"/>
</dbReference>
<evidence type="ECO:0000313" key="4">
    <source>
        <dbReference type="Proteomes" id="UP000524462"/>
    </source>
</evidence>
<feature type="domain" description="Helicase HerA central" evidence="2">
    <location>
        <begin position="458"/>
        <end position="539"/>
    </location>
</feature>
<dbReference type="CDD" id="cd01127">
    <property type="entry name" value="TrwB_TraG_TraD_VirD4"/>
    <property type="match status" value="1"/>
</dbReference>
<protein>
    <submittedName>
        <fullName evidence="3">ATP-binding protein</fullName>
    </submittedName>
</protein>
<organism evidence="3 4">
    <name type="scientific">Streptococcus porcinus</name>
    <dbReference type="NCBI Taxonomy" id="1340"/>
    <lineage>
        <taxon>Bacteria</taxon>
        <taxon>Bacillati</taxon>
        <taxon>Bacillota</taxon>
        <taxon>Bacilli</taxon>
        <taxon>Lactobacillales</taxon>
        <taxon>Streptococcaceae</taxon>
        <taxon>Streptococcus</taxon>
    </lineage>
</organism>
<dbReference type="AlphaFoldDB" id="A0A7V9WTP4"/>
<evidence type="ECO:0000256" key="1">
    <source>
        <dbReference type="SAM" id="MobiDB-lite"/>
    </source>
</evidence>
<comment type="caution">
    <text evidence="3">The sequence shown here is derived from an EMBL/GenBank/DDBJ whole genome shotgun (WGS) entry which is preliminary data.</text>
</comment>
<evidence type="ECO:0000259" key="2">
    <source>
        <dbReference type="Pfam" id="PF01935"/>
    </source>
</evidence>